<evidence type="ECO:0000313" key="2">
    <source>
        <dbReference type="Ensembl" id="ENSHHUP00000012335.1"/>
    </source>
</evidence>
<protein>
    <recommendedName>
        <fullName evidence="4">DUSP domain-containing protein</fullName>
    </recommendedName>
</protein>
<dbReference type="InterPro" id="IPR035927">
    <property type="entry name" value="DUSP-like_sf"/>
</dbReference>
<dbReference type="STRING" id="62062.ENSHHUP00000012335"/>
<evidence type="ECO:0008006" key="4">
    <source>
        <dbReference type="Google" id="ProtNLM"/>
    </source>
</evidence>
<dbReference type="AlphaFoldDB" id="A0A4W5KPL9"/>
<name>A0A4W5KPL9_9TELE</name>
<dbReference type="SUPFAM" id="SSF143791">
    <property type="entry name" value="DUSP-like"/>
    <property type="match status" value="1"/>
</dbReference>
<feature type="region of interest" description="Disordered" evidence="1">
    <location>
        <begin position="58"/>
        <end position="110"/>
    </location>
</feature>
<proteinExistence type="predicted"/>
<keyword evidence="3" id="KW-1185">Reference proteome</keyword>
<accession>A0A4W5KPL9</accession>
<feature type="compositionally biased region" description="Polar residues" evidence="1">
    <location>
        <begin position="95"/>
        <end position="110"/>
    </location>
</feature>
<reference evidence="2" key="2">
    <citation type="submission" date="2025-08" db="UniProtKB">
        <authorList>
            <consortium name="Ensembl"/>
        </authorList>
    </citation>
    <scope>IDENTIFICATION</scope>
</reference>
<sequence>VCVFSFRGWLEREGRHGLQPGENRFLISSQWWTLWKDYVRYDHKSIVVDQPSILSSLRNPQASATVEPAPLEPGVGEGLGVPSPASPSEERSPDAVSSASEATETHSPGQ</sequence>
<evidence type="ECO:0000256" key="1">
    <source>
        <dbReference type="SAM" id="MobiDB-lite"/>
    </source>
</evidence>
<reference evidence="2" key="3">
    <citation type="submission" date="2025-09" db="UniProtKB">
        <authorList>
            <consortium name="Ensembl"/>
        </authorList>
    </citation>
    <scope>IDENTIFICATION</scope>
</reference>
<dbReference type="Ensembl" id="ENSHHUT00000012720.1">
    <property type="protein sequence ID" value="ENSHHUP00000012335.1"/>
    <property type="gene ID" value="ENSHHUG00000007538.1"/>
</dbReference>
<evidence type="ECO:0000313" key="3">
    <source>
        <dbReference type="Proteomes" id="UP000314982"/>
    </source>
</evidence>
<dbReference type="Proteomes" id="UP000314982">
    <property type="component" value="Unassembled WGS sequence"/>
</dbReference>
<reference evidence="3" key="1">
    <citation type="submission" date="2018-06" db="EMBL/GenBank/DDBJ databases">
        <title>Genome assembly of Danube salmon.</title>
        <authorList>
            <person name="Macqueen D.J."/>
            <person name="Gundappa M.K."/>
        </authorList>
    </citation>
    <scope>NUCLEOTIDE SEQUENCE [LARGE SCALE GENOMIC DNA]</scope>
</reference>
<organism evidence="2 3">
    <name type="scientific">Hucho hucho</name>
    <name type="common">huchen</name>
    <dbReference type="NCBI Taxonomy" id="62062"/>
    <lineage>
        <taxon>Eukaryota</taxon>
        <taxon>Metazoa</taxon>
        <taxon>Chordata</taxon>
        <taxon>Craniata</taxon>
        <taxon>Vertebrata</taxon>
        <taxon>Euteleostomi</taxon>
        <taxon>Actinopterygii</taxon>
        <taxon>Neopterygii</taxon>
        <taxon>Teleostei</taxon>
        <taxon>Protacanthopterygii</taxon>
        <taxon>Salmoniformes</taxon>
        <taxon>Salmonidae</taxon>
        <taxon>Salmoninae</taxon>
        <taxon>Hucho</taxon>
    </lineage>
</organism>
<dbReference type="Gene3D" id="3.30.2230.10">
    <property type="entry name" value="DUSP-like"/>
    <property type="match status" value="1"/>
</dbReference>